<evidence type="ECO:0000313" key="2">
    <source>
        <dbReference type="EMBL" id="MCC2217908.1"/>
    </source>
</evidence>
<name>A0ABS8FL32_9FIRM</name>
<gene>
    <name evidence="2" type="ORF">LKD28_02495</name>
</gene>
<feature type="compositionally biased region" description="Basic and acidic residues" evidence="1">
    <location>
        <begin position="48"/>
        <end position="65"/>
    </location>
</feature>
<evidence type="ECO:0000313" key="3">
    <source>
        <dbReference type="Proteomes" id="UP001198495"/>
    </source>
</evidence>
<feature type="region of interest" description="Disordered" evidence="1">
    <location>
        <begin position="36"/>
        <end position="65"/>
    </location>
</feature>
<protein>
    <submittedName>
        <fullName evidence="2">Uncharacterized protein</fullName>
    </submittedName>
</protein>
<sequence length="65" mass="7437">MAGGKTYGVGAGREKQAGKPIMEAYRKVAERKVGAERNWQAEKPTTWAREEKKKQENLWEGRQEC</sequence>
<accession>A0ABS8FL32</accession>
<organism evidence="2 3">
    <name type="scientific">Coprococcus hominis</name>
    <name type="common">ex Arizal et al. 2022</name>
    <dbReference type="NCBI Taxonomy" id="2881262"/>
    <lineage>
        <taxon>Bacteria</taxon>
        <taxon>Bacillati</taxon>
        <taxon>Bacillota</taxon>
        <taxon>Clostridia</taxon>
        <taxon>Lachnospirales</taxon>
        <taxon>Lachnospiraceae</taxon>
        <taxon>Coprococcus</taxon>
    </lineage>
</organism>
<dbReference type="EMBL" id="JAJEQT010000001">
    <property type="protein sequence ID" value="MCC2217908.1"/>
    <property type="molecule type" value="Genomic_DNA"/>
</dbReference>
<dbReference type="Proteomes" id="UP001198495">
    <property type="component" value="Unassembled WGS sequence"/>
</dbReference>
<keyword evidence="3" id="KW-1185">Reference proteome</keyword>
<comment type="caution">
    <text evidence="2">The sequence shown here is derived from an EMBL/GenBank/DDBJ whole genome shotgun (WGS) entry which is preliminary data.</text>
</comment>
<proteinExistence type="predicted"/>
<reference evidence="2 3" key="1">
    <citation type="submission" date="2021-10" db="EMBL/GenBank/DDBJ databases">
        <title>Anaerobic single-cell dispensing facilitates the cultivation of human gut bacteria.</title>
        <authorList>
            <person name="Afrizal A."/>
        </authorList>
    </citation>
    <scope>NUCLEOTIDE SEQUENCE [LARGE SCALE GENOMIC DNA]</scope>
    <source>
        <strain evidence="2 3">CLA-AA-H212</strain>
    </source>
</reference>
<evidence type="ECO:0000256" key="1">
    <source>
        <dbReference type="SAM" id="MobiDB-lite"/>
    </source>
</evidence>